<sequence>MKKKNLFVIGLNEFNRARLEGLQHADEYEFHELLSYEEVTEQDEYPVIDLLQKAENIIAGFQGTVDGIIGYMDFPVSTMVPVLCERFGLRSASVNAFIKCEHKYWSRVEQQQSIPDHIPRFCLFDPFSDNPADEITLAYPFWIKPVKSFGSHLGFMIRNKSDLDEAIPVIREQVVRISRPFDRLLDYLQPAMPDHVREVKAHYFLAEELIGGLQCTLEGCMHDGELHVHGIVDSIRYPGRSAFFRYQYPSVLPQRIRREMTRICKTFLNHITFNNSAFNMEFFWNRRMNKIYMLEVNTRIAQHHSELFQKVDGVSNHQVPVDLASGRIPAIPDGKGRHKLAAACFYREFRDAFVEQVPGDRELERIRNSVPGTIIQVDVSPGMYLSDLPEQDSYSYICALIYLGADNRKELLSRYNLCLGELSFRMSPVGNNPDRTSDSTKN</sequence>
<dbReference type="PANTHER" id="PTHR43585">
    <property type="entry name" value="FUMIPYRROLE BIOSYNTHESIS PROTEIN C"/>
    <property type="match status" value="1"/>
</dbReference>
<dbReference type="PANTHER" id="PTHR43585:SF2">
    <property type="entry name" value="ATP-GRASP ENZYME FSQD"/>
    <property type="match status" value="1"/>
</dbReference>
<dbReference type="PROSITE" id="PS00867">
    <property type="entry name" value="CPSASE_2"/>
    <property type="match status" value="1"/>
</dbReference>
<organism evidence="6 7">
    <name type="scientific">Natronogracilivirga saccharolytica</name>
    <dbReference type="NCBI Taxonomy" id="2812953"/>
    <lineage>
        <taxon>Bacteria</taxon>
        <taxon>Pseudomonadati</taxon>
        <taxon>Balneolota</taxon>
        <taxon>Balneolia</taxon>
        <taxon>Balneolales</taxon>
        <taxon>Cyclonatronaceae</taxon>
        <taxon>Natronogracilivirga</taxon>
    </lineage>
</organism>
<dbReference type="GO" id="GO:0016874">
    <property type="term" value="F:ligase activity"/>
    <property type="evidence" value="ECO:0007669"/>
    <property type="project" value="UniProtKB-KW"/>
</dbReference>
<keyword evidence="2 4" id="KW-0547">Nucleotide-binding</keyword>
<accession>A0A8J7SAG5</accession>
<name>A0A8J7SAG5_9BACT</name>
<evidence type="ECO:0000256" key="4">
    <source>
        <dbReference type="PROSITE-ProRule" id="PRU00409"/>
    </source>
</evidence>
<dbReference type="InterPro" id="IPR005479">
    <property type="entry name" value="CPAse_ATP-bd"/>
</dbReference>
<comment type="caution">
    <text evidence="6">The sequence shown here is derived from an EMBL/GenBank/DDBJ whole genome shotgun (WGS) entry which is preliminary data.</text>
</comment>
<dbReference type="GO" id="GO:0046872">
    <property type="term" value="F:metal ion binding"/>
    <property type="evidence" value="ECO:0007669"/>
    <property type="project" value="InterPro"/>
</dbReference>
<keyword evidence="7" id="KW-1185">Reference proteome</keyword>
<evidence type="ECO:0000313" key="7">
    <source>
        <dbReference type="Proteomes" id="UP000673975"/>
    </source>
</evidence>
<dbReference type="SUPFAM" id="SSF56059">
    <property type="entry name" value="Glutathione synthetase ATP-binding domain-like"/>
    <property type="match status" value="1"/>
</dbReference>
<evidence type="ECO:0000256" key="2">
    <source>
        <dbReference type="ARBA" id="ARBA00022741"/>
    </source>
</evidence>
<dbReference type="Pfam" id="PF13535">
    <property type="entry name" value="ATP-grasp_4"/>
    <property type="match status" value="1"/>
</dbReference>
<dbReference type="InterPro" id="IPR052032">
    <property type="entry name" value="ATP-dep_AA_Ligase"/>
</dbReference>
<dbReference type="RefSeq" id="WP_210512249.1">
    <property type="nucleotide sequence ID" value="NZ_JAFIDN010000007.1"/>
</dbReference>
<dbReference type="PROSITE" id="PS50975">
    <property type="entry name" value="ATP_GRASP"/>
    <property type="match status" value="1"/>
</dbReference>
<dbReference type="Gene3D" id="3.30.470.20">
    <property type="entry name" value="ATP-grasp fold, B domain"/>
    <property type="match status" value="1"/>
</dbReference>
<evidence type="ECO:0000313" key="6">
    <source>
        <dbReference type="EMBL" id="MBP3193016.1"/>
    </source>
</evidence>
<dbReference type="GO" id="GO:0005524">
    <property type="term" value="F:ATP binding"/>
    <property type="evidence" value="ECO:0007669"/>
    <property type="project" value="UniProtKB-UniRule"/>
</dbReference>
<protein>
    <submittedName>
        <fullName evidence="6">ATP-grasp domain-containing protein</fullName>
    </submittedName>
</protein>
<keyword evidence="3 4" id="KW-0067">ATP-binding</keyword>
<dbReference type="AlphaFoldDB" id="A0A8J7SAG5"/>
<evidence type="ECO:0000259" key="5">
    <source>
        <dbReference type="PROSITE" id="PS50975"/>
    </source>
</evidence>
<evidence type="ECO:0000256" key="3">
    <source>
        <dbReference type="ARBA" id="ARBA00022840"/>
    </source>
</evidence>
<dbReference type="Proteomes" id="UP000673975">
    <property type="component" value="Unassembled WGS sequence"/>
</dbReference>
<reference evidence="6" key="1">
    <citation type="submission" date="2021-02" db="EMBL/GenBank/DDBJ databases">
        <title>Natronogracilivirga saccharolytica gen. nov. sp. nov. a new anaerobic, haloalkiliphilic carbohydrate-fermenting bacterium from soda lake and proposing of Cyclonatronumiaceae fam. nov. in the phylum Balneolaeota.</title>
        <authorList>
            <person name="Zhilina T.N."/>
            <person name="Sorokin D.Y."/>
            <person name="Zavarzina D.G."/>
            <person name="Toshchakov S.V."/>
            <person name="Kublanov I.V."/>
        </authorList>
    </citation>
    <scope>NUCLEOTIDE SEQUENCE</scope>
    <source>
        <strain evidence="6">Z-1702</strain>
    </source>
</reference>
<proteinExistence type="predicted"/>
<keyword evidence="1" id="KW-0436">Ligase</keyword>
<evidence type="ECO:0000256" key="1">
    <source>
        <dbReference type="ARBA" id="ARBA00022598"/>
    </source>
</evidence>
<dbReference type="InterPro" id="IPR011761">
    <property type="entry name" value="ATP-grasp"/>
</dbReference>
<dbReference type="EMBL" id="JAFIDN010000007">
    <property type="protein sequence ID" value="MBP3193016.1"/>
    <property type="molecule type" value="Genomic_DNA"/>
</dbReference>
<gene>
    <name evidence="6" type="ORF">NATSA_10110</name>
</gene>
<feature type="domain" description="ATP-grasp" evidence="5">
    <location>
        <begin position="108"/>
        <end position="325"/>
    </location>
</feature>